<feature type="non-terminal residue" evidence="2">
    <location>
        <position position="205"/>
    </location>
</feature>
<keyword evidence="1" id="KW-0472">Membrane</keyword>
<keyword evidence="1" id="KW-0812">Transmembrane</keyword>
<feature type="transmembrane region" description="Helical" evidence="1">
    <location>
        <begin position="127"/>
        <end position="146"/>
    </location>
</feature>
<dbReference type="AlphaFoldDB" id="X0UKH2"/>
<proteinExistence type="predicted"/>
<feature type="transmembrane region" description="Helical" evidence="1">
    <location>
        <begin position="21"/>
        <end position="45"/>
    </location>
</feature>
<feature type="transmembrane region" description="Helical" evidence="1">
    <location>
        <begin position="99"/>
        <end position="120"/>
    </location>
</feature>
<dbReference type="EMBL" id="BARS01025629">
    <property type="protein sequence ID" value="GAG06319.1"/>
    <property type="molecule type" value="Genomic_DNA"/>
</dbReference>
<accession>X0UKH2</accession>
<evidence type="ECO:0000313" key="2">
    <source>
        <dbReference type="EMBL" id="GAG06319.1"/>
    </source>
</evidence>
<name>X0UKH2_9ZZZZ</name>
<keyword evidence="1" id="KW-1133">Transmembrane helix</keyword>
<protein>
    <submittedName>
        <fullName evidence="2">Uncharacterized protein</fullName>
    </submittedName>
</protein>
<organism evidence="2">
    <name type="scientific">marine sediment metagenome</name>
    <dbReference type="NCBI Taxonomy" id="412755"/>
    <lineage>
        <taxon>unclassified sequences</taxon>
        <taxon>metagenomes</taxon>
        <taxon>ecological metagenomes</taxon>
    </lineage>
</organism>
<sequence>MGRRREPGPADGMTIHGKPKLHRFLPLMIVLAAAILIRGLVWYLLPPRAADFSDNQIYYHQALTQHLWEYLRFTTLKPPLTYLIHSATFRLFGLHNTHVFYINLLVVFVMDCAAVALLYLACLRLSINRFLAAGILLIYSVAYIPWELMWEAGHYDHHTLLLTSLFLYCLVRTVTERSIRHLVMLSISAGLLIGQSTVNKGEFRP</sequence>
<comment type="caution">
    <text evidence="2">The sequence shown here is derived from an EMBL/GenBank/DDBJ whole genome shotgun (WGS) entry which is preliminary data.</text>
</comment>
<reference evidence="2" key="1">
    <citation type="journal article" date="2014" name="Front. Microbiol.">
        <title>High frequency of phylogenetically diverse reductive dehalogenase-homologous genes in deep subseafloor sedimentary metagenomes.</title>
        <authorList>
            <person name="Kawai M."/>
            <person name="Futagami T."/>
            <person name="Toyoda A."/>
            <person name="Takaki Y."/>
            <person name="Nishi S."/>
            <person name="Hori S."/>
            <person name="Arai W."/>
            <person name="Tsubouchi T."/>
            <person name="Morono Y."/>
            <person name="Uchiyama I."/>
            <person name="Ito T."/>
            <person name="Fujiyama A."/>
            <person name="Inagaki F."/>
            <person name="Takami H."/>
        </authorList>
    </citation>
    <scope>NUCLEOTIDE SEQUENCE</scope>
    <source>
        <strain evidence="2">Expedition CK06-06</strain>
    </source>
</reference>
<gene>
    <name evidence="2" type="ORF">S01H1_40472</name>
</gene>
<evidence type="ECO:0000256" key="1">
    <source>
        <dbReference type="SAM" id="Phobius"/>
    </source>
</evidence>